<dbReference type="GO" id="GO:0000166">
    <property type="term" value="F:nucleotide binding"/>
    <property type="evidence" value="ECO:0007669"/>
    <property type="project" value="InterPro"/>
</dbReference>
<dbReference type="InterPro" id="IPR051317">
    <property type="entry name" value="Gfo/Idh/MocA_oxidoreduct"/>
</dbReference>
<evidence type="ECO:0000259" key="1">
    <source>
        <dbReference type="Pfam" id="PF01408"/>
    </source>
</evidence>
<keyword evidence="4" id="KW-1185">Reference proteome</keyword>
<feature type="domain" description="GFO/IDH/MocA-like oxidoreductase" evidence="2">
    <location>
        <begin position="131"/>
        <end position="250"/>
    </location>
</feature>
<accession>A0A8H9G4I0</accession>
<comment type="caution">
    <text evidence="3">The sequence shown here is derived from an EMBL/GenBank/DDBJ whole genome shotgun (WGS) entry which is preliminary data.</text>
</comment>
<gene>
    <name evidence="3" type="ORF">GCM10011516_34790</name>
</gene>
<dbReference type="Gene3D" id="3.30.360.10">
    <property type="entry name" value="Dihydrodipicolinate Reductase, domain 2"/>
    <property type="match status" value="1"/>
</dbReference>
<dbReference type="EMBL" id="BMKM01000015">
    <property type="protein sequence ID" value="GGE34231.1"/>
    <property type="molecule type" value="Genomic_DNA"/>
</dbReference>
<reference evidence="3" key="1">
    <citation type="journal article" date="2014" name="Int. J. Syst. Evol. Microbiol.">
        <title>Complete genome sequence of Corynebacterium casei LMG S-19264T (=DSM 44701T), isolated from a smear-ripened cheese.</title>
        <authorList>
            <consortium name="US DOE Joint Genome Institute (JGI-PGF)"/>
            <person name="Walter F."/>
            <person name="Albersmeier A."/>
            <person name="Kalinowski J."/>
            <person name="Ruckert C."/>
        </authorList>
    </citation>
    <scope>NUCLEOTIDE SEQUENCE</scope>
    <source>
        <strain evidence="3">CGMCC 1.15966</strain>
    </source>
</reference>
<dbReference type="RefSeq" id="WP_182499688.1">
    <property type="nucleotide sequence ID" value="NZ_BMKM01000015.1"/>
</dbReference>
<dbReference type="Gene3D" id="3.40.50.720">
    <property type="entry name" value="NAD(P)-binding Rossmann-like Domain"/>
    <property type="match status" value="1"/>
</dbReference>
<reference evidence="3" key="2">
    <citation type="submission" date="2020-09" db="EMBL/GenBank/DDBJ databases">
        <authorList>
            <person name="Sun Q."/>
            <person name="Zhou Y."/>
        </authorList>
    </citation>
    <scope>NUCLEOTIDE SEQUENCE</scope>
    <source>
        <strain evidence="3">CGMCC 1.15966</strain>
    </source>
</reference>
<dbReference type="InterPro" id="IPR036291">
    <property type="entry name" value="NAD(P)-bd_dom_sf"/>
</dbReference>
<dbReference type="SUPFAM" id="SSF51735">
    <property type="entry name" value="NAD(P)-binding Rossmann-fold domains"/>
    <property type="match status" value="1"/>
</dbReference>
<protein>
    <submittedName>
        <fullName evidence="3">Oxidoreductase</fullName>
    </submittedName>
</protein>
<dbReference type="Proteomes" id="UP000614460">
    <property type="component" value="Unassembled WGS sequence"/>
</dbReference>
<dbReference type="PANTHER" id="PTHR43708">
    <property type="entry name" value="CONSERVED EXPRESSED OXIDOREDUCTASE (EUROFUNG)"/>
    <property type="match status" value="1"/>
</dbReference>
<dbReference type="Pfam" id="PF01408">
    <property type="entry name" value="GFO_IDH_MocA"/>
    <property type="match status" value="1"/>
</dbReference>
<dbReference type="SUPFAM" id="SSF55347">
    <property type="entry name" value="Glyceraldehyde-3-phosphate dehydrogenase-like, C-terminal domain"/>
    <property type="match status" value="1"/>
</dbReference>
<proteinExistence type="predicted"/>
<dbReference type="PANTHER" id="PTHR43708:SF7">
    <property type="entry name" value="OXIDOREDUCTASE"/>
    <property type="match status" value="1"/>
</dbReference>
<feature type="domain" description="Gfo/Idh/MocA-like oxidoreductase N-terminal" evidence="1">
    <location>
        <begin position="10"/>
        <end position="118"/>
    </location>
</feature>
<dbReference type="InterPro" id="IPR055170">
    <property type="entry name" value="GFO_IDH_MocA-like_dom"/>
</dbReference>
<dbReference type="InterPro" id="IPR000683">
    <property type="entry name" value="Gfo/Idh/MocA-like_OxRdtase_N"/>
</dbReference>
<organism evidence="3 4">
    <name type="scientific">Sphingobacterium cellulitidis</name>
    <dbReference type="NCBI Taxonomy" id="1768011"/>
    <lineage>
        <taxon>Bacteria</taxon>
        <taxon>Pseudomonadati</taxon>
        <taxon>Bacteroidota</taxon>
        <taxon>Sphingobacteriia</taxon>
        <taxon>Sphingobacteriales</taxon>
        <taxon>Sphingobacteriaceae</taxon>
        <taxon>Sphingobacterium</taxon>
    </lineage>
</organism>
<dbReference type="Pfam" id="PF22725">
    <property type="entry name" value="GFO_IDH_MocA_C3"/>
    <property type="match status" value="1"/>
</dbReference>
<dbReference type="AlphaFoldDB" id="A0A8H9G4I0"/>
<evidence type="ECO:0000313" key="4">
    <source>
        <dbReference type="Proteomes" id="UP000614460"/>
    </source>
</evidence>
<evidence type="ECO:0000313" key="3">
    <source>
        <dbReference type="EMBL" id="GGE34231.1"/>
    </source>
</evidence>
<evidence type="ECO:0000259" key="2">
    <source>
        <dbReference type="Pfam" id="PF22725"/>
    </source>
</evidence>
<sequence>MTETKIVTGIMSYGMSGRVFHAPFIEVNPNFELRGIVERSKKVAQSKYPDIISYDTVEELLEDPAIELVIVNTPNDTHVEYALRALKAGKHVLIEKPFAPTAAEANVLFQVAEEMGRYILPFHNRRFDADFLSLKKVIENNEVGRPIELHLRFDRFKLSLGAKLFKETKIPASGVIYDLGSHLVDQCISLFGKPKAMTKVRGVYRPDSIVDDYGCIILNYKSGLNVYITTSLLVANPQASFVLHGANGSFIKNRTDVQEAQLIDGMMPNNPAFGIEPEDMEGILTNPDEEGNLLSKLVPAELGYYMGVFDAVYETIREDKPYFVTKDQILWQLEILEPNK</sequence>
<name>A0A8H9G4I0_9SPHI</name>